<feature type="transmembrane region" description="Helical" evidence="6">
    <location>
        <begin position="773"/>
        <end position="795"/>
    </location>
</feature>
<dbReference type="Pfam" id="PF02687">
    <property type="entry name" value="FtsX"/>
    <property type="match status" value="2"/>
</dbReference>
<reference evidence="8 9" key="1">
    <citation type="submission" date="2017-06" db="EMBL/GenBank/DDBJ databases">
        <authorList>
            <person name="Kim H.J."/>
            <person name="Triplett B.A."/>
        </authorList>
    </citation>
    <scope>NUCLEOTIDE SEQUENCE [LARGE SCALE GENOMIC DNA]</scope>
    <source>
        <strain evidence="8 9">DSM 44715</strain>
    </source>
</reference>
<name>A0A239P4H3_9ACTN</name>
<dbReference type="AlphaFoldDB" id="A0A239P4H3"/>
<feature type="domain" description="ABC3 transporter permease C-terminal" evidence="7">
    <location>
        <begin position="691"/>
        <end position="805"/>
    </location>
</feature>
<comment type="subcellular location">
    <subcellularLocation>
        <location evidence="1">Cell membrane</location>
        <topology evidence="1">Multi-pass membrane protein</topology>
    </subcellularLocation>
</comment>
<evidence type="ECO:0000313" key="9">
    <source>
        <dbReference type="Proteomes" id="UP000198318"/>
    </source>
</evidence>
<sequence>MFSLSLSTLRHRRAAFAGGFVALFFAAALLTACGMLMDTGLRGHVAPERYASAPIIVSGDPDAHLVKDARKRKIKTKPNTARARIDASLTGRVRAVPGVRTAVPEVTVPAVIGGRPVDGLGWESAPLARATLVAGRAPAAAGEIVVPSSAGAAVGTDVTVLHPLGSGTYRVVGVTGRTPGNPAAFFGSGEAHRLTAARPGLTAIGVWPAPGASVAGTAEAVRAAVRGTGATVHTGTDRGRAEFPGSGSARTKLLSMGAALGGTSLIVAVLAVAGTFGLMLQQRERELAMLRAVAATPRQLRRMIGREAVLLGLAATLPGAAAGLVLGSRLHAAFADLDAIPANLPLVTGPFPPIVAVAGTVLAGWLAARLAARRITRLRPVEALGEAALEPPRVPWFRLVAGLAVLAGAVVLAVVLSSIHSEPGSGPLTPLTALAFAAAVGLLGPVAARLTILPVILPMRHAGAVAGLAAANLRAGARRLAAVIAPLTLMVALSSTLLFAETTLDEAAASQAGAGNVADYVAGPAVPGPAADALRKVPGVRTVTEVLHTRVRAAKTPYSAQGVTPAGLAQTMDLDVRAGSLDDLGDGTMAVREGIGMDVGDKATFAMADGTVVTLRVVAVYHRGLGFGDLTLPHSLVAAHVDVPMGTALIAAPGVGADALKSAVAAYPGLGLHARTDAPSRSGGSAVNYLALSMIVAFAAISAANTLAMATAGRVREMAMFRLAGGTRRQVLRMLRWETLTAVLVAAVLGTAIAYATLTAFNTGMVGSGGPHIPLTGLVAIVGAMGALAVLATTLPARLAMRRPPADALGARE</sequence>
<protein>
    <submittedName>
        <fullName evidence="8">Putative ABC transport system permease protein</fullName>
    </submittedName>
</protein>
<feature type="transmembrane region" description="Helical" evidence="6">
    <location>
        <begin position="480"/>
        <end position="500"/>
    </location>
</feature>
<dbReference type="PANTHER" id="PTHR30287">
    <property type="entry name" value="MEMBRANE COMPONENT OF PREDICTED ABC SUPERFAMILY METABOLITE UPTAKE TRANSPORTER"/>
    <property type="match status" value="1"/>
</dbReference>
<dbReference type="GO" id="GO:0005886">
    <property type="term" value="C:plasma membrane"/>
    <property type="evidence" value="ECO:0007669"/>
    <property type="project" value="UniProtKB-SubCell"/>
</dbReference>
<dbReference type="Proteomes" id="UP000198318">
    <property type="component" value="Unassembled WGS sequence"/>
</dbReference>
<keyword evidence="4 6" id="KW-1133">Transmembrane helix</keyword>
<evidence type="ECO:0000313" key="8">
    <source>
        <dbReference type="EMBL" id="SNT61930.1"/>
    </source>
</evidence>
<feature type="domain" description="ABC3 transporter permease C-terminal" evidence="7">
    <location>
        <begin position="262"/>
        <end position="378"/>
    </location>
</feature>
<dbReference type="InterPro" id="IPR003838">
    <property type="entry name" value="ABC3_permease_C"/>
</dbReference>
<feature type="transmembrane region" description="Helical" evidence="6">
    <location>
        <begin position="253"/>
        <end position="280"/>
    </location>
</feature>
<dbReference type="PANTHER" id="PTHR30287:SF1">
    <property type="entry name" value="INNER MEMBRANE PROTEIN"/>
    <property type="match status" value="1"/>
</dbReference>
<keyword evidence="9" id="KW-1185">Reference proteome</keyword>
<feature type="transmembrane region" description="Helical" evidence="6">
    <location>
        <begin position="739"/>
        <end position="761"/>
    </location>
</feature>
<evidence type="ECO:0000256" key="1">
    <source>
        <dbReference type="ARBA" id="ARBA00004651"/>
    </source>
</evidence>
<keyword evidence="5 6" id="KW-0472">Membrane</keyword>
<evidence type="ECO:0000256" key="4">
    <source>
        <dbReference type="ARBA" id="ARBA00022989"/>
    </source>
</evidence>
<keyword evidence="2" id="KW-1003">Cell membrane</keyword>
<dbReference type="InterPro" id="IPR038766">
    <property type="entry name" value="Membrane_comp_ABC_pdt"/>
</dbReference>
<organism evidence="8 9">
    <name type="scientific">Actinomadura meyerae</name>
    <dbReference type="NCBI Taxonomy" id="240840"/>
    <lineage>
        <taxon>Bacteria</taxon>
        <taxon>Bacillati</taxon>
        <taxon>Actinomycetota</taxon>
        <taxon>Actinomycetes</taxon>
        <taxon>Streptosporangiales</taxon>
        <taxon>Thermomonosporaceae</taxon>
        <taxon>Actinomadura</taxon>
    </lineage>
</organism>
<evidence type="ECO:0000259" key="7">
    <source>
        <dbReference type="Pfam" id="PF02687"/>
    </source>
</evidence>
<dbReference type="OrthoDB" id="3223244at2"/>
<evidence type="ECO:0000256" key="3">
    <source>
        <dbReference type="ARBA" id="ARBA00022692"/>
    </source>
</evidence>
<evidence type="ECO:0000256" key="2">
    <source>
        <dbReference type="ARBA" id="ARBA00022475"/>
    </source>
</evidence>
<dbReference type="EMBL" id="FZOR01000067">
    <property type="protein sequence ID" value="SNT61930.1"/>
    <property type="molecule type" value="Genomic_DNA"/>
</dbReference>
<accession>A0A239P4H3</accession>
<feature type="transmembrane region" description="Helical" evidence="6">
    <location>
        <begin position="308"/>
        <end position="331"/>
    </location>
</feature>
<feature type="transmembrane region" description="Helical" evidence="6">
    <location>
        <begin position="689"/>
        <end position="712"/>
    </location>
</feature>
<proteinExistence type="predicted"/>
<evidence type="ECO:0000256" key="5">
    <source>
        <dbReference type="ARBA" id="ARBA00023136"/>
    </source>
</evidence>
<keyword evidence="3 6" id="KW-0812">Transmembrane</keyword>
<evidence type="ECO:0000256" key="6">
    <source>
        <dbReference type="SAM" id="Phobius"/>
    </source>
</evidence>
<gene>
    <name evidence="8" type="ORF">SAMN05443665_10675</name>
</gene>
<feature type="transmembrane region" description="Helical" evidence="6">
    <location>
        <begin position="399"/>
        <end position="419"/>
    </location>
</feature>
<feature type="transmembrane region" description="Helical" evidence="6">
    <location>
        <begin position="431"/>
        <end position="459"/>
    </location>
</feature>
<feature type="transmembrane region" description="Helical" evidence="6">
    <location>
        <begin position="351"/>
        <end position="372"/>
    </location>
</feature>